<evidence type="ECO:0000259" key="1">
    <source>
        <dbReference type="Pfam" id="PF05193"/>
    </source>
</evidence>
<sequence length="418" mass="46295">MRIKIDDGIYLNVVQTKQFKTTQVSVQFLAPLDRATIGARTLLTSLLETSSAAYPEQNLLSAKLESLYGADFGIGVARTGRIHRVTAEMQVLADQYSDRPLLTDTFDFLREILLNPKITAGSFDPDTFDREKLNLQTYMASMNDDRGTQASLALQRTYFDDPAQTVPSFGTAADMDGVTASSLVATYQDMMANDQIEIVVLGDVDPATVEAGVRQMALPARTEHAFAVSYDQPVHGGVRLFAETEHVQQSKLNLAYHILSDQFGPQYYATVLAIELFGGSPLSLLFRNVREKRSMAYYASAGANMNRNFMVVQTGIDGVNRAEVERLIGEQLEMVRTGHFDDSQFDDIKTGLLSDRRSALDSVHYLKDIAVMSALYPDADLSPENEIKRIEAVTREDVQHAASAMKLQAVYFLKGDAE</sequence>
<keyword evidence="3" id="KW-1185">Reference proteome</keyword>
<name>A0ABY7WP88_9LACO</name>
<dbReference type="InterPro" id="IPR007863">
    <property type="entry name" value="Peptidase_M16_C"/>
</dbReference>
<dbReference type="Proteomes" id="UP001220377">
    <property type="component" value="Chromosome"/>
</dbReference>
<protein>
    <submittedName>
        <fullName evidence="2">Pitrilysin family protein</fullName>
    </submittedName>
</protein>
<dbReference type="NCBIfam" id="NF047422">
    <property type="entry name" value="YfmF_fam"/>
    <property type="match status" value="1"/>
</dbReference>
<dbReference type="Gene3D" id="3.30.830.10">
    <property type="entry name" value="Metalloenzyme, LuxS/M16 peptidase-like"/>
    <property type="match status" value="2"/>
</dbReference>
<dbReference type="EMBL" id="CP117884">
    <property type="protein sequence ID" value="WDF82007.1"/>
    <property type="molecule type" value="Genomic_DNA"/>
</dbReference>
<feature type="domain" description="Peptidase M16 C-terminal" evidence="1">
    <location>
        <begin position="178"/>
        <end position="352"/>
    </location>
</feature>
<dbReference type="InterPro" id="IPR050361">
    <property type="entry name" value="MPP/UQCRC_Complex"/>
</dbReference>
<gene>
    <name evidence="2" type="ORF">PQ472_08740</name>
</gene>
<dbReference type="SUPFAM" id="SSF63411">
    <property type="entry name" value="LuxS/MPP-like metallohydrolase"/>
    <property type="match status" value="2"/>
</dbReference>
<evidence type="ECO:0000313" key="3">
    <source>
        <dbReference type="Proteomes" id="UP001220377"/>
    </source>
</evidence>
<dbReference type="InterPro" id="IPR011249">
    <property type="entry name" value="Metalloenz_LuxS/M16"/>
</dbReference>
<reference evidence="2 3" key="1">
    <citation type="submission" date="2023-02" db="EMBL/GenBank/DDBJ databases">
        <title>Genome sequence of Lacticaseibacillus sp. KACC 23028.</title>
        <authorList>
            <person name="Kim S."/>
            <person name="Heo J."/>
            <person name="Kwon S.-W."/>
        </authorList>
    </citation>
    <scope>NUCLEOTIDE SEQUENCE [LARGE SCALE GENOMIC DNA]</scope>
    <source>
        <strain evidence="2 3">KACC 23028</strain>
    </source>
</reference>
<proteinExistence type="predicted"/>
<dbReference type="Pfam" id="PF05193">
    <property type="entry name" value="Peptidase_M16_C"/>
    <property type="match status" value="1"/>
</dbReference>
<accession>A0ABY7WP88</accession>
<dbReference type="RefSeq" id="WP_274259171.1">
    <property type="nucleotide sequence ID" value="NZ_CP117884.1"/>
</dbReference>
<dbReference type="PANTHER" id="PTHR11851">
    <property type="entry name" value="METALLOPROTEASE"/>
    <property type="match status" value="1"/>
</dbReference>
<organism evidence="2 3">
    <name type="scientific">Lacticaseibacillus pabuli</name>
    <dbReference type="NCBI Taxonomy" id="3025672"/>
    <lineage>
        <taxon>Bacteria</taxon>
        <taxon>Bacillati</taxon>
        <taxon>Bacillota</taxon>
        <taxon>Bacilli</taxon>
        <taxon>Lactobacillales</taxon>
        <taxon>Lactobacillaceae</taxon>
        <taxon>Lacticaseibacillus</taxon>
    </lineage>
</organism>
<evidence type="ECO:0000313" key="2">
    <source>
        <dbReference type="EMBL" id="WDF82007.1"/>
    </source>
</evidence>
<dbReference type="PANTHER" id="PTHR11851:SF186">
    <property type="entry name" value="INACTIVE METALLOPROTEASE YMFF-RELATED"/>
    <property type="match status" value="1"/>
</dbReference>